<dbReference type="SUPFAM" id="SSF49464">
    <property type="entry name" value="Carboxypeptidase regulatory domain-like"/>
    <property type="match status" value="1"/>
</dbReference>
<evidence type="ECO:0000313" key="3">
    <source>
        <dbReference type="Proteomes" id="UP000398217"/>
    </source>
</evidence>
<keyword evidence="1" id="KW-0732">Signal</keyword>
<reference evidence="3" key="1">
    <citation type="journal article" date="2020" name="Int. J. Syst. Evol. Microbiol.">
        <title>Capnocytophaga felis sp. nov. isolated from the feline oral cavity.</title>
        <authorList>
            <person name="Suzuki M."/>
            <person name="Umeda K."/>
            <person name="Kimura M."/>
            <person name="Imaoka K."/>
            <person name="Morikawa S."/>
            <person name="Maeda K."/>
        </authorList>
    </citation>
    <scope>NUCLEOTIDE SEQUENCE [LARGE SCALE GENOMIC DNA]</scope>
    <source>
        <strain evidence="3">KC07070</strain>
    </source>
</reference>
<sequence length="252" mass="28649">MKKILFILTIVFAHLATAQETEVQGNVFSVHTNKPIPNVHILNLNKVRGTTTDNNGNFSIRAAINDTLYFSFLGHKSMKVQVTNDMLKFSGTKIGMTELAYALEEVVITPYKLTGFLDIDAKNVPINENKRYSISGLEIGYESRGSSGAVGRVISSIFNPVDLLYRTFGSKGREMRKLQKMREDNQLSDLLATRYDRETLLELLQIDRNELEEIIRSCNYSSDFIMSANDLQILEAISSCYEEYRVLNRKKK</sequence>
<keyword evidence="3" id="KW-1185">Reference proteome</keyword>
<feature type="chain" id="PRO_5024432472" evidence="1">
    <location>
        <begin position="19"/>
        <end position="252"/>
    </location>
</feature>
<protein>
    <submittedName>
        <fullName evidence="2">Membrane protein</fullName>
    </submittedName>
</protein>
<dbReference type="AlphaFoldDB" id="A0A5M4B6E7"/>
<dbReference type="InterPro" id="IPR008969">
    <property type="entry name" value="CarboxyPept-like_regulatory"/>
</dbReference>
<dbReference type="Proteomes" id="UP000398217">
    <property type="component" value="Unassembled WGS sequence"/>
</dbReference>
<comment type="caution">
    <text evidence="2">The sequence shown here is derived from an EMBL/GenBank/DDBJ whole genome shotgun (WGS) entry which is preliminary data.</text>
</comment>
<gene>
    <name evidence="2" type="ORF">RCZ01_01370</name>
</gene>
<name>A0A5M4B6E7_9FLAO</name>
<dbReference type="EMBL" id="BLBC01000003">
    <property type="protein sequence ID" value="GET44835.1"/>
    <property type="molecule type" value="Genomic_DNA"/>
</dbReference>
<dbReference type="OrthoDB" id="1467339at2"/>
<organism evidence="2 3">
    <name type="scientific">Capnocytophaga felis</name>
    <dbReference type="NCBI Taxonomy" id="2267611"/>
    <lineage>
        <taxon>Bacteria</taxon>
        <taxon>Pseudomonadati</taxon>
        <taxon>Bacteroidota</taxon>
        <taxon>Flavobacteriia</taxon>
        <taxon>Flavobacteriales</taxon>
        <taxon>Flavobacteriaceae</taxon>
        <taxon>Capnocytophaga</taxon>
    </lineage>
</organism>
<dbReference type="RefSeq" id="WP_155283552.1">
    <property type="nucleotide sequence ID" value="NZ_BLBC01000003.1"/>
</dbReference>
<evidence type="ECO:0000313" key="2">
    <source>
        <dbReference type="EMBL" id="GET44835.1"/>
    </source>
</evidence>
<dbReference type="Pfam" id="PF13715">
    <property type="entry name" value="CarbopepD_reg_2"/>
    <property type="match status" value="1"/>
</dbReference>
<evidence type="ECO:0000256" key="1">
    <source>
        <dbReference type="SAM" id="SignalP"/>
    </source>
</evidence>
<proteinExistence type="predicted"/>
<feature type="signal peptide" evidence="1">
    <location>
        <begin position="1"/>
        <end position="18"/>
    </location>
</feature>
<accession>A0A5M4B6E7</accession>